<proteinExistence type="predicted"/>
<protein>
    <recommendedName>
        <fullName evidence="3">DprA winged helix domain-containing protein</fullName>
    </recommendedName>
</protein>
<gene>
    <name evidence="1" type="ORF">HK107_09015</name>
</gene>
<keyword evidence="2" id="KW-1185">Reference proteome</keyword>
<dbReference type="AlphaFoldDB" id="A0A7Y3RLT2"/>
<evidence type="ECO:0000313" key="1">
    <source>
        <dbReference type="EMBL" id="NNU16458.1"/>
    </source>
</evidence>
<accession>A0A7Y3RLT2</accession>
<evidence type="ECO:0008006" key="3">
    <source>
        <dbReference type="Google" id="ProtNLM"/>
    </source>
</evidence>
<dbReference type="EMBL" id="JABFCX010000003">
    <property type="protein sequence ID" value="NNU16458.1"/>
    <property type="molecule type" value="Genomic_DNA"/>
</dbReference>
<dbReference type="Proteomes" id="UP000536835">
    <property type="component" value="Unassembled WGS sequence"/>
</dbReference>
<reference evidence="1 2" key="1">
    <citation type="submission" date="2020-05" db="EMBL/GenBank/DDBJ databases">
        <title>Parvularcula mediterraneae sp. nov., isolated from polypropylene straw from shallow seawater of the seashore of Laganas in Zakynthos island, Greece.</title>
        <authorList>
            <person name="Szabo I."/>
            <person name="Al-Omari J."/>
            <person name="Rado J."/>
            <person name="Szerdahelyi G.S."/>
        </authorList>
    </citation>
    <scope>NUCLEOTIDE SEQUENCE [LARGE SCALE GENOMIC DNA]</scope>
    <source>
        <strain evidence="1 2">ZS-1/3</strain>
    </source>
</reference>
<name>A0A7Y3RLT2_9PROT</name>
<organism evidence="1 2">
    <name type="scientific">Parvularcula mediterranea</name>
    <dbReference type="NCBI Taxonomy" id="2732508"/>
    <lineage>
        <taxon>Bacteria</taxon>
        <taxon>Pseudomonadati</taxon>
        <taxon>Pseudomonadota</taxon>
        <taxon>Alphaproteobacteria</taxon>
        <taxon>Parvularculales</taxon>
        <taxon>Parvularculaceae</taxon>
        <taxon>Parvularcula</taxon>
    </lineage>
</organism>
<sequence length="58" mass="6578">MDKFQRLACLEAVKRQKIVTPEDVARWCTLPMADVLRHLGALKHEGKVEEKAGVFSAR</sequence>
<evidence type="ECO:0000313" key="2">
    <source>
        <dbReference type="Proteomes" id="UP000536835"/>
    </source>
</evidence>
<comment type="caution">
    <text evidence="1">The sequence shown here is derived from an EMBL/GenBank/DDBJ whole genome shotgun (WGS) entry which is preliminary data.</text>
</comment>
<dbReference type="RefSeq" id="WP_173198925.1">
    <property type="nucleotide sequence ID" value="NZ_JABFCX010000003.1"/>
</dbReference>